<feature type="compositionally biased region" description="Basic and acidic residues" evidence="2">
    <location>
        <begin position="1094"/>
        <end position="1105"/>
    </location>
</feature>
<dbReference type="EMBL" id="MRZV01001074">
    <property type="protein sequence ID" value="PIK40891.1"/>
    <property type="molecule type" value="Genomic_DNA"/>
</dbReference>
<feature type="region of interest" description="Disordered" evidence="2">
    <location>
        <begin position="690"/>
        <end position="719"/>
    </location>
</feature>
<sequence length="1453" mass="170636">MFVGKRPNRVKDDVFSPDVKGKGIVDMQIEVMRMLLKKHYQEKEMMLYLLKGKESGTWRSVARRKNQEQRDDRLKELRIRRSNWRQLNSQKMMEERTQHLKILFEGMGIYHERRRNEVSSGSNLTDQQVSAVALADLQQLQAQEVERILLEMQHKSCKELFVIWQHERAAWVEEWLDNISAIFFGTFHLSDEEKEIAQLLQDKYETLREKLFLEMLVNQYGLTSIWRMTDEEKQRQIVKKKLEERELRQDGDLEDVEQMFASVLKNKESFPRLVGNLRVLKQKQIQEKLATRKAEGKLDSDSESDSDSDDEPMAGDLLSDLQLRSDRELDIILAMINGDGTEKATQSEKMELQLRLHLERMRAQQALDFTESALVVGLAERGKLNWEKSLKSDQRRYNKLAVERFWIRQSVREANLAEPLDKEDKVLPKKGDMMAWRLSVLQEVLKYHRAEREILLSIMMDKGSDDLRDAAKQMTQEEREQRLMELRKKAESLNLDVKSDNESNQDILEEVGAIKSVLRKQSLETRTETAVTQEDVSISLMVDLQEIQDKEIERIIEKMHGMTDDRLSRLRMEFIRHRQLYAGRNTLIAFTRYDGVADEDSLMKALRKKYDFLKDKCLLDLLKKQCGEAEWAKISERERQRRLMKLKLEEKRLRREGKVDELQKLLGGFLELDLQMHKLMGDSRAEYEDKLNKRRQARQRRQKQGLDDADEEGLSEDEEVLDISSKNPLDDLQRRFDQEKDALLAKLRGAEKVYLSERERQAELARLKRELRKAQKEDDFSAAALVLGLAERNQAAAEERLKKDRERQEELARKRLEAARQKKRSLKSIQEDVDETIVSNGDRAAMQDGVLKALEQKHLKERQTLLVLLQTEFSEDERLVADNMSGEHRVETMQRLQHSITTLTRKQTEERMQLLLEATILKIVSRTVYLTKEGGSEVSVDDVIVTIIADLQDQQDKESEALIKKLVDKENSYLVKIQQELIEETKYGVNVNVTFVVTMPDLVEKTDDEELVEALEDKYDALRDKILADALMKQLGAKEWANLSEKERQARLIKLRLQERKLRQEGKFDEASALLGDAAKNQAALAALMGKTRKSQEEQMRERLERRRQRIASGMSEEEAQKLEEEELKKEEEDMNKKSENILQELENRKMEEKAELLSSLKGDGSETKDTMVENKYDALRDKVLAEALMKQMGDADWAKLSERERQQKIMQLRLQERKLRQEGKIDEASALLGDAMKADAALALLKEEQRRERERRLRERLAKRKQRAEQGMSEDEISKLEKEEEQKDEEEMKERQVNIMEAIENIETQDKDVELRLRGELEKEIEDKYDDLKDRLLAELLLKQLGAAEWAKLSERERQARLLKLRLMERRLRMEGKYDDAAALLSDLANSQRALELLREAARQERERRLRERLAKRKQRMAAGMTLEEALKLEEERQKRKRRQTSRRNKIM</sequence>
<feature type="compositionally biased region" description="Acidic residues" evidence="2">
    <location>
        <begin position="301"/>
        <end position="313"/>
    </location>
</feature>
<dbReference type="OrthoDB" id="10072101at2759"/>
<organism evidence="3 4">
    <name type="scientific">Stichopus japonicus</name>
    <name type="common">Sea cucumber</name>
    <dbReference type="NCBI Taxonomy" id="307972"/>
    <lineage>
        <taxon>Eukaryota</taxon>
        <taxon>Metazoa</taxon>
        <taxon>Echinodermata</taxon>
        <taxon>Eleutherozoa</taxon>
        <taxon>Echinozoa</taxon>
        <taxon>Holothuroidea</taxon>
        <taxon>Aspidochirotacea</taxon>
        <taxon>Aspidochirotida</taxon>
        <taxon>Stichopodidae</taxon>
        <taxon>Apostichopus</taxon>
    </lineage>
</organism>
<dbReference type="STRING" id="307972.A0A2G8JYN7"/>
<keyword evidence="4" id="KW-1185">Reference proteome</keyword>
<name>A0A2G8JYN7_STIJA</name>
<feature type="compositionally biased region" description="Acidic residues" evidence="2">
    <location>
        <begin position="707"/>
        <end position="719"/>
    </location>
</feature>
<feature type="compositionally biased region" description="Basic and acidic residues" evidence="2">
    <location>
        <begin position="1119"/>
        <end position="1136"/>
    </location>
</feature>
<evidence type="ECO:0000256" key="2">
    <source>
        <dbReference type="SAM" id="MobiDB-lite"/>
    </source>
</evidence>
<feature type="coiled-coil region" evidence="1">
    <location>
        <begin position="1382"/>
        <end position="1409"/>
    </location>
</feature>
<evidence type="ECO:0000313" key="4">
    <source>
        <dbReference type="Proteomes" id="UP000230750"/>
    </source>
</evidence>
<feature type="region of interest" description="Disordered" evidence="2">
    <location>
        <begin position="1257"/>
        <end position="1292"/>
    </location>
</feature>
<evidence type="ECO:0000256" key="1">
    <source>
        <dbReference type="SAM" id="Coils"/>
    </source>
</evidence>
<evidence type="ECO:0000313" key="3">
    <source>
        <dbReference type="EMBL" id="PIK40891.1"/>
    </source>
</evidence>
<feature type="compositionally biased region" description="Basic residues" evidence="2">
    <location>
        <begin position="692"/>
        <end position="703"/>
    </location>
</feature>
<protein>
    <submittedName>
        <fullName evidence="3">Putative trichohyalin isoform X5</fullName>
    </submittedName>
</protein>
<gene>
    <name evidence="3" type="ORF">BSL78_22247</name>
</gene>
<dbReference type="Proteomes" id="UP000230750">
    <property type="component" value="Unassembled WGS sequence"/>
</dbReference>
<feature type="compositionally biased region" description="Basic and acidic residues" evidence="2">
    <location>
        <begin position="291"/>
        <end position="300"/>
    </location>
</feature>
<feature type="coiled-coil region" evidence="1">
    <location>
        <begin position="460"/>
        <end position="503"/>
    </location>
</feature>
<keyword evidence="1" id="KW-0175">Coiled coil</keyword>
<feature type="region of interest" description="Disordered" evidence="2">
    <location>
        <begin position="1090"/>
        <end position="1136"/>
    </location>
</feature>
<feature type="compositionally biased region" description="Basic and acidic residues" evidence="2">
    <location>
        <begin position="1277"/>
        <end position="1292"/>
    </location>
</feature>
<reference evidence="3 4" key="1">
    <citation type="journal article" date="2017" name="PLoS Biol.">
        <title>The sea cucumber genome provides insights into morphological evolution and visceral regeneration.</title>
        <authorList>
            <person name="Zhang X."/>
            <person name="Sun L."/>
            <person name="Yuan J."/>
            <person name="Sun Y."/>
            <person name="Gao Y."/>
            <person name="Zhang L."/>
            <person name="Li S."/>
            <person name="Dai H."/>
            <person name="Hamel J.F."/>
            <person name="Liu C."/>
            <person name="Yu Y."/>
            <person name="Liu S."/>
            <person name="Lin W."/>
            <person name="Guo K."/>
            <person name="Jin S."/>
            <person name="Xu P."/>
            <person name="Storey K.B."/>
            <person name="Huan P."/>
            <person name="Zhang T."/>
            <person name="Zhou Y."/>
            <person name="Zhang J."/>
            <person name="Lin C."/>
            <person name="Li X."/>
            <person name="Xing L."/>
            <person name="Huo D."/>
            <person name="Sun M."/>
            <person name="Wang L."/>
            <person name="Mercier A."/>
            <person name="Li F."/>
            <person name="Yang H."/>
            <person name="Xiang J."/>
        </authorList>
    </citation>
    <scope>NUCLEOTIDE SEQUENCE [LARGE SCALE GENOMIC DNA]</scope>
    <source>
        <strain evidence="3">Shaxun</strain>
        <tissue evidence="3">Muscle</tissue>
    </source>
</reference>
<feature type="coiled-coil region" evidence="1">
    <location>
        <begin position="757"/>
        <end position="822"/>
    </location>
</feature>
<comment type="caution">
    <text evidence="3">The sequence shown here is derived from an EMBL/GenBank/DDBJ whole genome shotgun (WGS) entry which is preliminary data.</text>
</comment>
<feature type="region of interest" description="Disordered" evidence="2">
    <location>
        <begin position="291"/>
        <end position="315"/>
    </location>
</feature>
<accession>A0A2G8JYN7</accession>
<proteinExistence type="predicted"/>